<dbReference type="AlphaFoldDB" id="A0A2D0MZG8"/>
<organism evidence="2 3">
    <name type="scientific">Flavilitoribacter nigricans (strain ATCC 23147 / DSM 23189 / NBRC 102662 / NCIMB 1420 / SS-2)</name>
    <name type="common">Lewinella nigricans</name>
    <dbReference type="NCBI Taxonomy" id="1122177"/>
    <lineage>
        <taxon>Bacteria</taxon>
        <taxon>Pseudomonadati</taxon>
        <taxon>Bacteroidota</taxon>
        <taxon>Saprospiria</taxon>
        <taxon>Saprospirales</taxon>
        <taxon>Lewinellaceae</taxon>
        <taxon>Flavilitoribacter</taxon>
    </lineage>
</organism>
<comment type="caution">
    <text evidence="2">The sequence shown here is derived from an EMBL/GenBank/DDBJ whole genome shotgun (WGS) entry which is preliminary data.</text>
</comment>
<evidence type="ECO:0008006" key="4">
    <source>
        <dbReference type="Google" id="ProtNLM"/>
    </source>
</evidence>
<proteinExistence type="predicted"/>
<evidence type="ECO:0000313" key="2">
    <source>
        <dbReference type="EMBL" id="PHN01516.1"/>
    </source>
</evidence>
<accession>A0A2D0MZG8</accession>
<dbReference type="Proteomes" id="UP000223913">
    <property type="component" value="Unassembled WGS sequence"/>
</dbReference>
<reference evidence="2 3" key="1">
    <citation type="submission" date="2017-10" db="EMBL/GenBank/DDBJ databases">
        <title>The draft genome sequence of Lewinella nigricans NBRC 102662.</title>
        <authorList>
            <person name="Wang K."/>
        </authorList>
    </citation>
    <scope>NUCLEOTIDE SEQUENCE [LARGE SCALE GENOMIC DNA]</scope>
    <source>
        <strain evidence="2 3">NBRC 102662</strain>
    </source>
</reference>
<keyword evidence="3" id="KW-1185">Reference proteome</keyword>
<protein>
    <recommendedName>
        <fullName evidence="4">YCII-related domain-containing protein</fullName>
    </recommendedName>
</protein>
<evidence type="ECO:0000313" key="3">
    <source>
        <dbReference type="Proteomes" id="UP000223913"/>
    </source>
</evidence>
<evidence type="ECO:0000256" key="1">
    <source>
        <dbReference type="SAM" id="MobiDB-lite"/>
    </source>
</evidence>
<feature type="region of interest" description="Disordered" evidence="1">
    <location>
        <begin position="44"/>
        <end position="69"/>
    </location>
</feature>
<dbReference type="EMBL" id="PDUD01000053">
    <property type="protein sequence ID" value="PHN01516.1"/>
    <property type="molecule type" value="Genomic_DNA"/>
</dbReference>
<sequence length="121" mass="13678">MQEYLVLMYGPGLDTREMETAEKMERYKTWGAYLAPFAADPDYRSGSPTRRVMRLSDPSNGTDRSDTKGMRLEGFMQLQARDLTHLRERLAGNPILAVEGAYLEIHELDPQGLISSKLPQG</sequence>
<name>A0A2D0MZG8_FLAN2</name>
<gene>
    <name evidence="2" type="ORF">CRP01_36565</name>
</gene>